<dbReference type="GO" id="GO:0016020">
    <property type="term" value="C:membrane"/>
    <property type="evidence" value="ECO:0007669"/>
    <property type="project" value="UniProtKB-SubCell"/>
</dbReference>
<feature type="transmembrane region" description="Helical" evidence="5">
    <location>
        <begin position="86"/>
        <end position="105"/>
    </location>
</feature>
<accession>A0A0N1IKU3</accession>
<evidence type="ECO:0000256" key="3">
    <source>
        <dbReference type="ARBA" id="ARBA00022989"/>
    </source>
</evidence>
<comment type="subcellular location">
    <subcellularLocation>
        <location evidence="1">Membrane</location>
        <topology evidence="1">Multi-pass membrane protein</topology>
    </subcellularLocation>
</comment>
<reference evidence="6 7" key="1">
    <citation type="journal article" date="2015" name="PLoS Pathog.">
        <title>Leptomonas seymouri: Adaptations to the Dixenous Life Cycle Analyzed by Genome Sequencing, Transcriptome Profiling and Co-infection with Leishmania donovani.</title>
        <authorList>
            <person name="Kraeva N."/>
            <person name="Butenko A."/>
            <person name="Hlavacova J."/>
            <person name="Kostygov A."/>
            <person name="Myskova J."/>
            <person name="Grybchuk D."/>
            <person name="Lestinova T."/>
            <person name="Votypka J."/>
            <person name="Volf P."/>
            <person name="Opperdoes F."/>
            <person name="Flegontov P."/>
            <person name="Lukes J."/>
            <person name="Yurchenko V."/>
        </authorList>
    </citation>
    <scope>NUCLEOTIDE SEQUENCE [LARGE SCALE GENOMIC DNA]</scope>
    <source>
        <strain evidence="6 7">ATCC 30220</strain>
    </source>
</reference>
<evidence type="ECO:0000313" key="6">
    <source>
        <dbReference type="EMBL" id="KPI86613.1"/>
    </source>
</evidence>
<keyword evidence="4 5" id="KW-0472">Membrane</keyword>
<feature type="transmembrane region" description="Helical" evidence="5">
    <location>
        <begin position="111"/>
        <end position="132"/>
    </location>
</feature>
<dbReference type="OrthoDB" id="275944at2759"/>
<dbReference type="VEuPathDB" id="TriTrypDB:Lsey_0122_0010"/>
<keyword evidence="3 5" id="KW-1133">Transmembrane helix</keyword>
<feature type="transmembrane region" description="Helical" evidence="5">
    <location>
        <begin position="19"/>
        <end position="40"/>
    </location>
</feature>
<sequence>MSADNAATIPQERSRVVRILVLVNCAVLVIFGFIAFIGNVLNFLDLTIPVLAIYMCLFGLVLTACEMNLAASKTYFGALHDWLGEAVFMIFVGTLGVAIWTSSIFALTGGFYSIFVGIATILDQFAFGRRLLGNTP</sequence>
<dbReference type="Pfam" id="PF08507">
    <property type="entry name" value="COPI_assoc"/>
    <property type="match status" value="1"/>
</dbReference>
<organism evidence="6 7">
    <name type="scientific">Leptomonas seymouri</name>
    <dbReference type="NCBI Taxonomy" id="5684"/>
    <lineage>
        <taxon>Eukaryota</taxon>
        <taxon>Discoba</taxon>
        <taxon>Euglenozoa</taxon>
        <taxon>Kinetoplastea</taxon>
        <taxon>Metakinetoplastina</taxon>
        <taxon>Trypanosomatida</taxon>
        <taxon>Trypanosomatidae</taxon>
        <taxon>Leishmaniinae</taxon>
        <taxon>Leptomonas</taxon>
    </lineage>
</organism>
<dbReference type="PANTHER" id="PTHR28128:SF1">
    <property type="entry name" value="GOLGI APPARATUS MEMBRANE PROTEIN TVP15"/>
    <property type="match status" value="1"/>
</dbReference>
<evidence type="ECO:0000313" key="7">
    <source>
        <dbReference type="Proteomes" id="UP000038009"/>
    </source>
</evidence>
<dbReference type="EMBL" id="LJSK01000122">
    <property type="protein sequence ID" value="KPI86613.1"/>
    <property type="molecule type" value="Genomic_DNA"/>
</dbReference>
<dbReference type="InterPro" id="IPR013714">
    <property type="entry name" value="Golgi_TVP15"/>
</dbReference>
<dbReference type="PANTHER" id="PTHR28128">
    <property type="entry name" value="GOLGI APPARATUS MEMBRANE PROTEIN TVP15"/>
    <property type="match status" value="1"/>
</dbReference>
<dbReference type="Proteomes" id="UP000038009">
    <property type="component" value="Unassembled WGS sequence"/>
</dbReference>
<evidence type="ECO:0000256" key="4">
    <source>
        <dbReference type="ARBA" id="ARBA00023136"/>
    </source>
</evidence>
<dbReference type="AlphaFoldDB" id="A0A0N1IKU3"/>
<keyword evidence="2 5" id="KW-0812">Transmembrane</keyword>
<proteinExistence type="predicted"/>
<evidence type="ECO:0000256" key="1">
    <source>
        <dbReference type="ARBA" id="ARBA00004141"/>
    </source>
</evidence>
<keyword evidence="7" id="KW-1185">Reference proteome</keyword>
<comment type="caution">
    <text evidence="6">The sequence shown here is derived from an EMBL/GenBank/DDBJ whole genome shotgun (WGS) entry which is preliminary data.</text>
</comment>
<protein>
    <submittedName>
        <fullName evidence="6">Putative COP1-associated protein</fullName>
    </submittedName>
</protein>
<gene>
    <name evidence="6" type="ORF">ABL78_4291</name>
</gene>
<evidence type="ECO:0000256" key="2">
    <source>
        <dbReference type="ARBA" id="ARBA00022692"/>
    </source>
</evidence>
<name>A0A0N1IKU3_LEPSE</name>
<evidence type="ECO:0000256" key="5">
    <source>
        <dbReference type="SAM" id="Phobius"/>
    </source>
</evidence>
<dbReference type="OMA" id="YSFIVEI"/>
<feature type="transmembrane region" description="Helical" evidence="5">
    <location>
        <begin position="46"/>
        <end position="65"/>
    </location>
</feature>